<keyword evidence="2" id="KW-1133">Transmembrane helix</keyword>
<feature type="transmembrane region" description="Helical" evidence="2">
    <location>
        <begin position="21"/>
        <end position="45"/>
    </location>
</feature>
<feature type="coiled-coil region" evidence="1">
    <location>
        <begin position="97"/>
        <end position="124"/>
    </location>
</feature>
<evidence type="ECO:0000256" key="2">
    <source>
        <dbReference type="SAM" id="Phobius"/>
    </source>
</evidence>
<keyword evidence="2" id="KW-0472">Membrane</keyword>
<evidence type="ECO:0000313" key="4">
    <source>
        <dbReference type="Proteomes" id="UP000436822"/>
    </source>
</evidence>
<keyword evidence="2" id="KW-0812">Transmembrane</keyword>
<evidence type="ECO:0000256" key="1">
    <source>
        <dbReference type="SAM" id="Coils"/>
    </source>
</evidence>
<dbReference type="AlphaFoldDB" id="A0A6N6JIL9"/>
<dbReference type="RefSeq" id="WP_159808237.1">
    <property type="nucleotide sequence ID" value="NZ_BLJE01000003.1"/>
</dbReference>
<name>A0A6N6JIL9_9RHOB</name>
<reference evidence="3 4" key="1">
    <citation type="submission" date="2019-12" db="EMBL/GenBank/DDBJ databases">
        <title>Litoreibacter badius sp. nov., a novel bacteriochlorophyll a-containing bacterium in the genus Litoreibacter.</title>
        <authorList>
            <person name="Kanamuro M."/>
            <person name="Takabe Y."/>
            <person name="Mori K."/>
            <person name="Takaichi S."/>
            <person name="Hanada S."/>
        </authorList>
    </citation>
    <scope>NUCLEOTIDE SEQUENCE [LARGE SCALE GENOMIC DNA]</scope>
    <source>
        <strain evidence="3 4">K6</strain>
    </source>
</reference>
<accession>A0A6N6JIL9</accession>
<comment type="caution">
    <text evidence="3">The sequence shown here is derived from an EMBL/GenBank/DDBJ whole genome shotgun (WGS) entry which is preliminary data.</text>
</comment>
<sequence>MFKGFFRWLRSASGTMVKKSVGSVATATGTGAGLLVALGLAVWAFPPARTLQTLDSVRRDAGIWYSTESEGMIMVDSPQVFTRERLVNQRLKDSAWIEKQLEQVDKLLEDKKFAQADALQLSQKFLELVQEGAEKADASDTLPTVDITELQGLVEPQPLAVFQAAQYYREMLTQSRYEAILDDAHDIGSNTLQRLNFRMTVSPARNMSDAIAAATITIEQPSDPEKIFQYYGSLLVEVRKELERTVETLQSDRSSVFLNDGRYAFQERPAYILDSALDKALMVFPSQQQSDLLAAALQQDSVRVEREAYDFAEALVTGTAPWSGMGEKLFPAGQSNPSTFGRIAAQKLLSQCGQPHSLFDLAPSVFNQSSSTYASVLAGYNKYGPGQITRQGEPLPIPQEIDADGPDTPPGTNNTVNATWVKGSKPPSDQLETLLEARLLEVLHRRNIVYPCPTDLQLSLPRAKLRILGAIELLKARDPGFILCARMNAGDARQLVSSLIALRDPNVPDITSPFCAQTRMAVSALKDTERFERLMRPGSTVEIGNVGVSYLVKAELEDTRVDSVVRTRPLSHYFKFEIESCEISSCQVSVYTLMEYAETREHPKTGDAYNLDRIREIGREEALRLFLELSCFSTARSYTVWPRTGERARSFRSDRDGWTMLADLVPGIAGRMRTENFAATREHSDHVFGIGDWGETEGEEDIEECGSAFFWILEQFQPLESENGFAADFFDETSEFWDGAPAGMAAWRRNIFCGVMMTSPLAKEVSDESCLDPAVSNGLASVEPVPWIGQNLASLSLDDIARVGAKQRHIATNISWIVVPRQPSRREPKRHISMSVPLSAIVSLPSWWPTAEATIKTCWLRPAALRENTRTADFCENTVVDRQTRTGLELIDRQRARSRADRSLHRFPIPLPGDGQDVLQKLGFFIIRAPYLDVSERDMTVIQSGRSASVRLTGKRLWKNPRVRIGNQWHDRIEVLPDMQGIIATFECVAPTSTAERALYRITRERLLVFDTDQPGGKALRTTEAEPNGNRPLDDVYEESRRTEVWTSEGVTSPLEITVEAFRPSFVRNGQAEMPCWAKLTEDELEQMVAQNK</sequence>
<evidence type="ECO:0000313" key="3">
    <source>
        <dbReference type="EMBL" id="GFE65787.1"/>
    </source>
</evidence>
<organism evidence="3 4">
    <name type="scientific">Litoreibacter roseus</name>
    <dbReference type="NCBI Taxonomy" id="2601869"/>
    <lineage>
        <taxon>Bacteria</taxon>
        <taxon>Pseudomonadati</taxon>
        <taxon>Pseudomonadota</taxon>
        <taxon>Alphaproteobacteria</taxon>
        <taxon>Rhodobacterales</taxon>
        <taxon>Roseobacteraceae</taxon>
        <taxon>Litoreibacter</taxon>
    </lineage>
</organism>
<keyword evidence="1" id="KW-0175">Coiled coil</keyword>
<dbReference type="OrthoDB" id="7815933at2"/>
<keyword evidence="4" id="KW-1185">Reference proteome</keyword>
<gene>
    <name evidence="3" type="ORF">KIN_28610</name>
</gene>
<proteinExistence type="predicted"/>
<dbReference type="EMBL" id="BLJE01000003">
    <property type="protein sequence ID" value="GFE65787.1"/>
    <property type="molecule type" value="Genomic_DNA"/>
</dbReference>
<protein>
    <submittedName>
        <fullName evidence="3">Uncharacterized protein</fullName>
    </submittedName>
</protein>
<dbReference type="Proteomes" id="UP000436822">
    <property type="component" value="Unassembled WGS sequence"/>
</dbReference>